<dbReference type="EMBL" id="CP036433">
    <property type="protein sequence ID" value="QDU96108.1"/>
    <property type="molecule type" value="Genomic_DNA"/>
</dbReference>
<name>A0A518DWA2_9BACT</name>
<keyword evidence="7" id="KW-1185">Reference proteome</keyword>
<dbReference type="KEGG" id="lcre:Pla8534_39270"/>
<feature type="transmembrane region" description="Helical" evidence="5">
    <location>
        <begin position="511"/>
        <end position="536"/>
    </location>
</feature>
<gene>
    <name evidence="6" type="ORF">Pla8534_39270</name>
</gene>
<reference evidence="6 7" key="1">
    <citation type="submission" date="2019-02" db="EMBL/GenBank/DDBJ databases">
        <title>Deep-cultivation of Planctomycetes and their phenomic and genomic characterization uncovers novel biology.</title>
        <authorList>
            <person name="Wiegand S."/>
            <person name="Jogler M."/>
            <person name="Boedeker C."/>
            <person name="Pinto D."/>
            <person name="Vollmers J."/>
            <person name="Rivas-Marin E."/>
            <person name="Kohn T."/>
            <person name="Peeters S.H."/>
            <person name="Heuer A."/>
            <person name="Rast P."/>
            <person name="Oberbeckmann S."/>
            <person name="Bunk B."/>
            <person name="Jeske O."/>
            <person name="Meyerdierks A."/>
            <person name="Storesund J.E."/>
            <person name="Kallscheuer N."/>
            <person name="Luecker S."/>
            <person name="Lage O.M."/>
            <person name="Pohl T."/>
            <person name="Merkel B.J."/>
            <person name="Hornburger P."/>
            <person name="Mueller R.-W."/>
            <person name="Bruemmer F."/>
            <person name="Labrenz M."/>
            <person name="Spormann A.M."/>
            <person name="Op den Camp H."/>
            <person name="Overmann J."/>
            <person name="Amann R."/>
            <person name="Jetten M.S.M."/>
            <person name="Mascher T."/>
            <person name="Medema M.H."/>
            <person name="Devos D.P."/>
            <person name="Kaster A.-K."/>
            <person name="Ovreas L."/>
            <person name="Rohde M."/>
            <person name="Galperin M.Y."/>
            <person name="Jogler C."/>
        </authorList>
    </citation>
    <scope>NUCLEOTIDE SEQUENCE [LARGE SCALE GENOMIC DNA]</scope>
    <source>
        <strain evidence="6 7">Pla85_3_4</strain>
    </source>
</reference>
<organism evidence="6 7">
    <name type="scientific">Lignipirellula cremea</name>
    <dbReference type="NCBI Taxonomy" id="2528010"/>
    <lineage>
        <taxon>Bacteria</taxon>
        <taxon>Pseudomonadati</taxon>
        <taxon>Planctomycetota</taxon>
        <taxon>Planctomycetia</taxon>
        <taxon>Pirellulales</taxon>
        <taxon>Pirellulaceae</taxon>
        <taxon>Lignipirellula</taxon>
    </lineage>
</organism>
<dbReference type="Proteomes" id="UP000317648">
    <property type="component" value="Chromosome"/>
</dbReference>
<feature type="transmembrane region" description="Helical" evidence="5">
    <location>
        <begin position="62"/>
        <end position="83"/>
    </location>
</feature>
<evidence type="ECO:0000256" key="2">
    <source>
        <dbReference type="ARBA" id="ARBA00022692"/>
    </source>
</evidence>
<dbReference type="PANTHER" id="PTHR43077">
    <property type="entry name" value="TRANSPORT PERMEASE YVFS-RELATED"/>
    <property type="match status" value="1"/>
</dbReference>
<feature type="transmembrane region" description="Helical" evidence="5">
    <location>
        <begin position="450"/>
        <end position="470"/>
    </location>
</feature>
<proteinExistence type="predicted"/>
<keyword evidence="2 5" id="KW-0812">Transmembrane</keyword>
<dbReference type="GO" id="GO:0005886">
    <property type="term" value="C:plasma membrane"/>
    <property type="evidence" value="ECO:0007669"/>
    <property type="project" value="UniProtKB-SubCell"/>
</dbReference>
<sequence length="549" mass="60311">MYLFENPVLQRELLINLRMPRAFVLLFLYQALLGAVVYFAWPQDARLDLTENPAAARNLVDLFFLGQYILASLMAPSFAAGAITGEKERKTYEMLLASPLRPGAIVIGKFISSLAHLGVLVFASLPIVMLCLPLGGVSPYEVLAAYLGLICSVLTFGAISIACSSYFSRTSASLVVSYLLILPLAMLAVLLWVNLDLWFGGQVRLGVALLVAPSVALLMCAVLFDNTSSRMLHPPDVGSEGKEVVDLEQESQQAVGLVIQRDQFPDMLFAPPKRNDLLPDKGNAVYDKEMRSDIFAQGTLMLRLVIQVSMLVAIPIMAFCLYIFPQWAAWYIGYVCMFNMLVGPVYSAGSVTSERERQTLDLLLTTLFTPWQILSGKLIAGLRVSSVLTLFLLWPVLLASAMISAYWSNLGAVAAFLAIVLMTCVTTSVLGLFCSVLFRKTATSLMTTYLVIVLLFCSPLAVQFFATTFFPDHPATPYMEATSILSPFAAAAQVPLYTEAVFEEGTERGSWLLVAGYLGFTALMNFTCLMVMIWLFSDRWRVSASSQEG</sequence>
<dbReference type="PANTHER" id="PTHR43077:SF10">
    <property type="entry name" value="TRANSPORT PERMEASE PROTEIN"/>
    <property type="match status" value="1"/>
</dbReference>
<dbReference type="AlphaFoldDB" id="A0A518DWA2"/>
<evidence type="ECO:0000256" key="5">
    <source>
        <dbReference type="SAM" id="Phobius"/>
    </source>
</evidence>
<feature type="transmembrane region" description="Helical" evidence="5">
    <location>
        <begin position="330"/>
        <end position="349"/>
    </location>
</feature>
<keyword evidence="4 5" id="KW-0472">Membrane</keyword>
<dbReference type="Pfam" id="PF12679">
    <property type="entry name" value="ABC2_membrane_2"/>
    <property type="match status" value="2"/>
</dbReference>
<feature type="transmembrane region" description="Helical" evidence="5">
    <location>
        <begin position="413"/>
        <end position="438"/>
    </location>
</feature>
<evidence type="ECO:0000256" key="4">
    <source>
        <dbReference type="ARBA" id="ARBA00023136"/>
    </source>
</evidence>
<feature type="transmembrane region" description="Helical" evidence="5">
    <location>
        <begin position="143"/>
        <end position="167"/>
    </location>
</feature>
<feature type="transmembrane region" description="Helical" evidence="5">
    <location>
        <begin position="205"/>
        <end position="224"/>
    </location>
</feature>
<dbReference type="GO" id="GO:0140359">
    <property type="term" value="F:ABC-type transporter activity"/>
    <property type="evidence" value="ECO:0007669"/>
    <property type="project" value="InterPro"/>
</dbReference>
<feature type="transmembrane region" description="Helical" evidence="5">
    <location>
        <begin position="300"/>
        <end position="324"/>
    </location>
</feature>
<feature type="transmembrane region" description="Helical" evidence="5">
    <location>
        <begin position="387"/>
        <end position="407"/>
    </location>
</feature>
<evidence type="ECO:0000256" key="1">
    <source>
        <dbReference type="ARBA" id="ARBA00004141"/>
    </source>
</evidence>
<feature type="transmembrane region" description="Helical" evidence="5">
    <location>
        <begin position="21"/>
        <end position="42"/>
    </location>
</feature>
<evidence type="ECO:0000313" key="7">
    <source>
        <dbReference type="Proteomes" id="UP000317648"/>
    </source>
</evidence>
<feature type="transmembrane region" description="Helical" evidence="5">
    <location>
        <begin position="174"/>
        <end position="193"/>
    </location>
</feature>
<evidence type="ECO:0000256" key="3">
    <source>
        <dbReference type="ARBA" id="ARBA00022989"/>
    </source>
</evidence>
<keyword evidence="3 5" id="KW-1133">Transmembrane helix</keyword>
<dbReference type="InterPro" id="IPR051328">
    <property type="entry name" value="T7SS_ABC-Transporter"/>
</dbReference>
<accession>A0A518DWA2</accession>
<evidence type="ECO:0000313" key="6">
    <source>
        <dbReference type="EMBL" id="QDU96108.1"/>
    </source>
</evidence>
<dbReference type="RefSeq" id="WP_145054777.1">
    <property type="nucleotide sequence ID" value="NZ_CP036433.1"/>
</dbReference>
<feature type="transmembrane region" description="Helical" evidence="5">
    <location>
        <begin position="104"/>
        <end position="137"/>
    </location>
</feature>
<dbReference type="OrthoDB" id="226946at2"/>
<comment type="subcellular location">
    <subcellularLocation>
        <location evidence="1">Membrane</location>
        <topology evidence="1">Multi-pass membrane protein</topology>
    </subcellularLocation>
</comment>
<protein>
    <submittedName>
        <fullName evidence="6">ABC-2 family transporter protein</fullName>
    </submittedName>
</protein>